<evidence type="ECO:0000256" key="5">
    <source>
        <dbReference type="ARBA" id="ARBA00023157"/>
    </source>
</evidence>
<evidence type="ECO:0000259" key="7">
    <source>
        <dbReference type="PROSITE" id="PS51412"/>
    </source>
</evidence>
<dbReference type="InterPro" id="IPR020864">
    <property type="entry name" value="MACPF"/>
</dbReference>
<reference evidence="8" key="1">
    <citation type="journal article" date="2019" name="bioRxiv">
        <title>The Genome of the Zebra Mussel, Dreissena polymorpha: A Resource for Invasive Species Research.</title>
        <authorList>
            <person name="McCartney M.A."/>
            <person name="Auch B."/>
            <person name="Kono T."/>
            <person name="Mallez S."/>
            <person name="Zhang Y."/>
            <person name="Obille A."/>
            <person name="Becker A."/>
            <person name="Abrahante J.E."/>
            <person name="Garbe J."/>
            <person name="Badalamenti J.P."/>
            <person name="Herman A."/>
            <person name="Mangelson H."/>
            <person name="Liachko I."/>
            <person name="Sullivan S."/>
            <person name="Sone E.D."/>
            <person name="Koren S."/>
            <person name="Silverstein K.A.T."/>
            <person name="Beckman K.B."/>
            <person name="Gohl D.M."/>
        </authorList>
    </citation>
    <scope>NUCLEOTIDE SEQUENCE</scope>
    <source>
        <strain evidence="8">Duluth1</strain>
        <tissue evidence="8">Whole animal</tissue>
    </source>
</reference>
<evidence type="ECO:0000313" key="8">
    <source>
        <dbReference type="EMBL" id="KAH3885872.1"/>
    </source>
</evidence>
<keyword evidence="4" id="KW-0472">Membrane</keyword>
<evidence type="ECO:0000256" key="2">
    <source>
        <dbReference type="ARBA" id="ARBA00004613"/>
    </source>
</evidence>
<dbReference type="InterPro" id="IPR020863">
    <property type="entry name" value="MACPF_CS"/>
</dbReference>
<comment type="subcellular location">
    <subcellularLocation>
        <location evidence="1">Membrane</location>
    </subcellularLocation>
    <subcellularLocation>
        <location evidence="2">Secreted</location>
    </subcellularLocation>
</comment>
<reference evidence="8" key="2">
    <citation type="submission" date="2020-11" db="EMBL/GenBank/DDBJ databases">
        <authorList>
            <person name="McCartney M.A."/>
            <person name="Auch B."/>
            <person name="Kono T."/>
            <person name="Mallez S."/>
            <person name="Becker A."/>
            <person name="Gohl D.M."/>
            <person name="Silverstein K.A.T."/>
            <person name="Koren S."/>
            <person name="Bechman K.B."/>
            <person name="Herman A."/>
            <person name="Abrahante J.E."/>
            <person name="Garbe J."/>
        </authorList>
    </citation>
    <scope>NUCLEOTIDE SEQUENCE</scope>
    <source>
        <strain evidence="8">Duluth1</strain>
        <tissue evidence="8">Whole animal</tissue>
    </source>
</reference>
<dbReference type="SMART" id="SM00457">
    <property type="entry name" value="MACPF"/>
    <property type="match status" value="1"/>
</dbReference>
<evidence type="ECO:0000256" key="4">
    <source>
        <dbReference type="ARBA" id="ARBA00023136"/>
    </source>
</evidence>
<proteinExistence type="predicted"/>
<organism evidence="8 9">
    <name type="scientific">Dreissena polymorpha</name>
    <name type="common">Zebra mussel</name>
    <name type="synonym">Mytilus polymorpha</name>
    <dbReference type="NCBI Taxonomy" id="45954"/>
    <lineage>
        <taxon>Eukaryota</taxon>
        <taxon>Metazoa</taxon>
        <taxon>Spiralia</taxon>
        <taxon>Lophotrochozoa</taxon>
        <taxon>Mollusca</taxon>
        <taxon>Bivalvia</taxon>
        <taxon>Autobranchia</taxon>
        <taxon>Heteroconchia</taxon>
        <taxon>Euheterodonta</taxon>
        <taxon>Imparidentia</taxon>
        <taxon>Neoheterodontei</taxon>
        <taxon>Myida</taxon>
        <taxon>Dreissenoidea</taxon>
        <taxon>Dreissenidae</taxon>
        <taxon>Dreissena</taxon>
    </lineage>
</organism>
<comment type="caution">
    <text evidence="8">The sequence shown here is derived from an EMBL/GenBank/DDBJ whole genome shotgun (WGS) entry which is preliminary data.</text>
</comment>
<dbReference type="PROSITE" id="PS51412">
    <property type="entry name" value="MACPF_2"/>
    <property type="match status" value="1"/>
</dbReference>
<sequence length="527" mass="58322">MRQDYQLQECQSSEFKQTFPDVDYALLGYNILKGFPLATGHDPGFTYPIFCHDYSSGGMTADCRYSVPRGLVIIPDVSCVTSFSSTTIQTKYEFSKSLSVSAGVSGGGWGVSFSASAGYKQSSSEMSSGESVFIISSAKCNYYFSKLITEGAPDFDPVFVKWVHRLNATDWNPELYNEFFETYGTHFPTEVTFGARFIYEHKMSSTKYESETKRGVNVAIQASYSGLFSAGGGFGMDSEQRQSASAFSQSVETKTITVGAAPPSNGDAMTWASEVKTSPVPTSYKLSSIELLFTKRYMGKMNVDYDRIRTNIDTNKLRYCSYLRDEGKVDSCDDLVAGVELKKTKLHNHYKETQVGLSSECVETCLEDVECVGATICTNCTSNDIHYNTCYMFKENGNNAYSVRAELPTWQSNIFSEKLKSQIKFSDTRINGVARGFENDDDKKANLTTCLKLCIQDAHCVAYTHCDCPDKVAQCTMYSKVSISGLERDEGTTTFFITSRHEIPTTSPSPTSRQAPTTVIGLTTTSP</sequence>
<feature type="domain" description="MACPF" evidence="7">
    <location>
        <begin position="6"/>
        <end position="323"/>
    </location>
</feature>
<feature type="region of interest" description="Disordered" evidence="6">
    <location>
        <begin position="502"/>
        <end position="527"/>
    </location>
</feature>
<keyword evidence="9" id="KW-1185">Reference proteome</keyword>
<evidence type="ECO:0000256" key="1">
    <source>
        <dbReference type="ARBA" id="ARBA00004370"/>
    </source>
</evidence>
<dbReference type="EMBL" id="JAIWYP010000001">
    <property type="protein sequence ID" value="KAH3885872.1"/>
    <property type="molecule type" value="Genomic_DNA"/>
</dbReference>
<dbReference type="AlphaFoldDB" id="A0A9D4S100"/>
<evidence type="ECO:0000313" key="9">
    <source>
        <dbReference type="Proteomes" id="UP000828390"/>
    </source>
</evidence>
<gene>
    <name evidence="8" type="ORF">DPMN_009870</name>
</gene>
<protein>
    <recommendedName>
        <fullName evidence="7">MACPF domain-containing protein</fullName>
    </recommendedName>
</protein>
<dbReference type="PROSITE" id="PS00279">
    <property type="entry name" value="MACPF_1"/>
    <property type="match status" value="1"/>
</dbReference>
<dbReference type="Pfam" id="PF01823">
    <property type="entry name" value="MACPF"/>
    <property type="match status" value="1"/>
</dbReference>
<dbReference type="GO" id="GO:0005576">
    <property type="term" value="C:extracellular region"/>
    <property type="evidence" value="ECO:0007669"/>
    <property type="project" value="UniProtKB-SubCell"/>
</dbReference>
<name>A0A9D4S100_DREPO</name>
<dbReference type="Proteomes" id="UP000828390">
    <property type="component" value="Unassembled WGS sequence"/>
</dbReference>
<accession>A0A9D4S100</accession>
<feature type="compositionally biased region" description="Polar residues" evidence="6">
    <location>
        <begin position="504"/>
        <end position="527"/>
    </location>
</feature>
<dbReference type="GO" id="GO:0016020">
    <property type="term" value="C:membrane"/>
    <property type="evidence" value="ECO:0007669"/>
    <property type="project" value="UniProtKB-SubCell"/>
</dbReference>
<evidence type="ECO:0000256" key="6">
    <source>
        <dbReference type="SAM" id="MobiDB-lite"/>
    </source>
</evidence>
<evidence type="ECO:0000256" key="3">
    <source>
        <dbReference type="ARBA" id="ARBA00022525"/>
    </source>
</evidence>
<keyword evidence="3" id="KW-0964">Secreted</keyword>
<keyword evidence="5" id="KW-1015">Disulfide bond</keyword>